<organism evidence="3 4">
    <name type="scientific">Penicillium cosmopolitanum</name>
    <dbReference type="NCBI Taxonomy" id="1131564"/>
    <lineage>
        <taxon>Eukaryota</taxon>
        <taxon>Fungi</taxon>
        <taxon>Dikarya</taxon>
        <taxon>Ascomycota</taxon>
        <taxon>Pezizomycotina</taxon>
        <taxon>Eurotiomycetes</taxon>
        <taxon>Eurotiomycetidae</taxon>
        <taxon>Eurotiales</taxon>
        <taxon>Aspergillaceae</taxon>
        <taxon>Penicillium</taxon>
    </lineage>
</organism>
<feature type="compositionally biased region" description="Basic and acidic residues" evidence="1">
    <location>
        <begin position="212"/>
        <end position="244"/>
    </location>
</feature>
<dbReference type="PANTHER" id="PTHR46370:SF1">
    <property type="entry name" value="GPALPP MOTIFS-CONTAINING PROTEIN 1"/>
    <property type="match status" value="1"/>
</dbReference>
<name>A0A9W9RZU1_9EURO</name>
<dbReference type="GeneID" id="81377635"/>
<feature type="compositionally biased region" description="Polar residues" evidence="1">
    <location>
        <begin position="263"/>
        <end position="275"/>
    </location>
</feature>
<feature type="region of interest" description="Disordered" evidence="1">
    <location>
        <begin position="1"/>
        <end position="145"/>
    </location>
</feature>
<feature type="region of interest" description="Disordered" evidence="1">
    <location>
        <begin position="157"/>
        <end position="182"/>
    </location>
</feature>
<feature type="compositionally biased region" description="Polar residues" evidence="1">
    <location>
        <begin position="162"/>
        <end position="174"/>
    </location>
</feature>
<comment type="caution">
    <text evidence="3">The sequence shown here is derived from an EMBL/GenBank/DDBJ whole genome shotgun (WGS) entry which is preliminary data.</text>
</comment>
<evidence type="ECO:0000313" key="3">
    <source>
        <dbReference type="EMBL" id="KAJ5369406.1"/>
    </source>
</evidence>
<feature type="compositionally biased region" description="Low complexity" evidence="1">
    <location>
        <begin position="35"/>
        <end position="47"/>
    </location>
</feature>
<dbReference type="EMBL" id="JAPZBU010000013">
    <property type="protein sequence ID" value="KAJ5369406.1"/>
    <property type="molecule type" value="Genomic_DNA"/>
</dbReference>
<dbReference type="Proteomes" id="UP001147747">
    <property type="component" value="Unassembled WGS sequence"/>
</dbReference>
<reference evidence="3" key="1">
    <citation type="submission" date="2022-12" db="EMBL/GenBank/DDBJ databases">
        <authorList>
            <person name="Petersen C."/>
        </authorList>
    </citation>
    <scope>NUCLEOTIDE SEQUENCE</scope>
    <source>
        <strain evidence="3">IBT 29677</strain>
    </source>
</reference>
<dbReference type="AlphaFoldDB" id="A0A9W9RZU1"/>
<dbReference type="PANTHER" id="PTHR46370">
    <property type="entry name" value="GPALPP MOTIFS-CONTAINING PROTEIN 1"/>
    <property type="match status" value="1"/>
</dbReference>
<accession>A0A9W9RZU1</accession>
<feature type="region of interest" description="Disordered" evidence="1">
    <location>
        <begin position="203"/>
        <end position="275"/>
    </location>
</feature>
<dbReference type="Pfam" id="PF12572">
    <property type="entry name" value="DUF3752"/>
    <property type="match status" value="1"/>
</dbReference>
<feature type="domain" description="DUF3752" evidence="2">
    <location>
        <begin position="100"/>
        <end position="270"/>
    </location>
</feature>
<dbReference type="InterPro" id="IPR046331">
    <property type="entry name" value="GPAM1-like"/>
</dbReference>
<evidence type="ECO:0000256" key="1">
    <source>
        <dbReference type="SAM" id="MobiDB-lite"/>
    </source>
</evidence>
<dbReference type="OrthoDB" id="73491at2759"/>
<dbReference type="InterPro" id="IPR022226">
    <property type="entry name" value="DUF3752"/>
</dbReference>
<sequence length="275" mass="29872">MDKRKLSPESAGADPAEIPPKRRVLGPSLPPPTDPTSNSNSDAASGSDSDDSDDDFGPSLPPPAGQSIAAPATSTSLAQANAPAKEQKPETQRDDWMLHPPENSDWASKIDPTQLRNRKFQTGKSARSATAGSKGLDAAWVETPEEKLRRLEDQVMGVGAPSSGTTQPSASNPNAAKDKEMEEKIKKYNVSFLPAFTQLPKRGVLICPPQDRATKKTRLEKSESKRKEEEDDPSTRAFDREKDMAVSSKISNAQRREMVSKASDYSSRFSKGSYL</sequence>
<feature type="compositionally biased region" description="Basic and acidic residues" evidence="1">
    <location>
        <begin position="85"/>
        <end position="97"/>
    </location>
</feature>
<feature type="compositionally biased region" description="Polar residues" evidence="1">
    <location>
        <begin position="122"/>
        <end position="131"/>
    </location>
</feature>
<dbReference type="RefSeq" id="XP_056480644.1">
    <property type="nucleotide sequence ID" value="XM_056638655.1"/>
</dbReference>
<proteinExistence type="predicted"/>
<protein>
    <recommendedName>
        <fullName evidence="2">DUF3752 domain-containing protein</fullName>
    </recommendedName>
</protein>
<reference evidence="3" key="2">
    <citation type="journal article" date="2023" name="IMA Fungus">
        <title>Comparative genomic study of the Penicillium genus elucidates a diverse pangenome and 15 lateral gene transfer events.</title>
        <authorList>
            <person name="Petersen C."/>
            <person name="Sorensen T."/>
            <person name="Nielsen M.R."/>
            <person name="Sondergaard T.E."/>
            <person name="Sorensen J.L."/>
            <person name="Fitzpatrick D.A."/>
            <person name="Frisvad J.C."/>
            <person name="Nielsen K.L."/>
        </authorList>
    </citation>
    <scope>NUCLEOTIDE SEQUENCE</scope>
    <source>
        <strain evidence="3">IBT 29677</strain>
    </source>
</reference>
<evidence type="ECO:0000313" key="4">
    <source>
        <dbReference type="Proteomes" id="UP001147747"/>
    </source>
</evidence>
<keyword evidence="4" id="KW-1185">Reference proteome</keyword>
<evidence type="ECO:0000259" key="2">
    <source>
        <dbReference type="Pfam" id="PF12572"/>
    </source>
</evidence>
<gene>
    <name evidence="3" type="ORF">N7509_014018</name>
</gene>